<evidence type="ECO:0000256" key="3">
    <source>
        <dbReference type="ARBA" id="ARBA00022722"/>
    </source>
</evidence>
<dbReference type="PANTHER" id="PTHR33317">
    <property type="entry name" value="POLYNUCLEOTIDYL TRANSFERASE, RIBONUCLEASE H-LIKE SUPERFAMILY PROTEIN"/>
    <property type="match status" value="1"/>
</dbReference>
<name>A0ABQ6IS12_9MICO</name>
<dbReference type="EMBL" id="BSUO01000001">
    <property type="protein sequence ID" value="GMA39947.1"/>
    <property type="molecule type" value="Genomic_DNA"/>
</dbReference>
<dbReference type="InterPro" id="IPR006641">
    <property type="entry name" value="YqgF/RNaseH-like_dom"/>
</dbReference>
<dbReference type="Pfam" id="PF03652">
    <property type="entry name" value="RuvX"/>
    <property type="match status" value="1"/>
</dbReference>
<reference evidence="8" key="1">
    <citation type="journal article" date="2019" name="Int. J. Syst. Evol. Microbiol.">
        <title>The Global Catalogue of Microorganisms (GCM) 10K type strain sequencing project: providing services to taxonomists for standard genome sequencing and annotation.</title>
        <authorList>
            <consortium name="The Broad Institute Genomics Platform"/>
            <consortium name="The Broad Institute Genome Sequencing Center for Infectious Disease"/>
            <person name="Wu L."/>
            <person name="Ma J."/>
        </authorList>
    </citation>
    <scope>NUCLEOTIDE SEQUENCE [LARGE SCALE GENOMIC DNA]</scope>
    <source>
        <strain evidence="8">NBRC 113072</strain>
    </source>
</reference>
<evidence type="ECO:0000256" key="5">
    <source>
        <dbReference type="HAMAP-Rule" id="MF_00651"/>
    </source>
</evidence>
<dbReference type="InterPro" id="IPR037027">
    <property type="entry name" value="YqgF/RNaseH-like_dom_sf"/>
</dbReference>
<sequence length="166" mass="17515">MRPGARLGVDVGAVRVGLAMSDPAGVLATPVRTLPRADAEELDGADMLALAEAVTEHEALEVVVGLPRSLSGEEGPAAASVRRYAVALARRIAPVPVRLVDERLTTVDAHRTLHESGRAGRRHREVVDQAAAVLILQSALDAERTAGTAPGEIVALRKPRHRRTPG</sequence>
<dbReference type="InterPro" id="IPR012337">
    <property type="entry name" value="RNaseH-like_sf"/>
</dbReference>
<evidence type="ECO:0000313" key="8">
    <source>
        <dbReference type="Proteomes" id="UP001157126"/>
    </source>
</evidence>
<evidence type="ECO:0000313" key="7">
    <source>
        <dbReference type="EMBL" id="GMA39947.1"/>
    </source>
</evidence>
<dbReference type="SUPFAM" id="SSF53098">
    <property type="entry name" value="Ribonuclease H-like"/>
    <property type="match status" value="1"/>
</dbReference>
<dbReference type="SMART" id="SM00732">
    <property type="entry name" value="YqgFc"/>
    <property type="match status" value="1"/>
</dbReference>
<dbReference type="EC" id="3.1.-.-" evidence="5"/>
<dbReference type="NCBIfam" id="TIGR00250">
    <property type="entry name" value="RNAse_H_YqgF"/>
    <property type="match status" value="1"/>
</dbReference>
<dbReference type="CDD" id="cd16964">
    <property type="entry name" value="YqgF"/>
    <property type="match status" value="1"/>
</dbReference>
<comment type="similarity">
    <text evidence="5">Belongs to the YqgF HJR family.</text>
</comment>
<dbReference type="HAMAP" id="MF_00651">
    <property type="entry name" value="Nuclease_YqgF"/>
    <property type="match status" value="1"/>
</dbReference>
<dbReference type="Gene3D" id="3.30.420.140">
    <property type="entry name" value="YqgF/RNase H-like domain"/>
    <property type="match status" value="1"/>
</dbReference>
<comment type="subcellular location">
    <subcellularLocation>
        <location evidence="5">Cytoplasm</location>
    </subcellularLocation>
</comment>
<comment type="function">
    <text evidence="5">Could be a nuclease involved in processing of the 5'-end of pre-16S rRNA.</text>
</comment>
<evidence type="ECO:0000259" key="6">
    <source>
        <dbReference type="SMART" id="SM00732"/>
    </source>
</evidence>
<evidence type="ECO:0000256" key="4">
    <source>
        <dbReference type="ARBA" id="ARBA00022801"/>
    </source>
</evidence>
<keyword evidence="1 5" id="KW-0963">Cytoplasm</keyword>
<keyword evidence="3 5" id="KW-0540">Nuclease</keyword>
<proteinExistence type="inferred from homology"/>
<feature type="domain" description="YqgF/RNase H-like" evidence="6">
    <location>
        <begin position="4"/>
        <end position="109"/>
    </location>
</feature>
<keyword evidence="2 5" id="KW-0690">Ribosome biogenesis</keyword>
<dbReference type="PANTHER" id="PTHR33317:SF4">
    <property type="entry name" value="POLYNUCLEOTIDYL TRANSFERASE, RIBONUCLEASE H-LIKE SUPERFAMILY PROTEIN"/>
    <property type="match status" value="1"/>
</dbReference>
<evidence type="ECO:0000256" key="1">
    <source>
        <dbReference type="ARBA" id="ARBA00022490"/>
    </source>
</evidence>
<gene>
    <name evidence="7" type="ORF">GCM10025883_19920</name>
</gene>
<organism evidence="7 8">
    <name type="scientific">Mobilicoccus caccae</name>
    <dbReference type="NCBI Taxonomy" id="1859295"/>
    <lineage>
        <taxon>Bacteria</taxon>
        <taxon>Bacillati</taxon>
        <taxon>Actinomycetota</taxon>
        <taxon>Actinomycetes</taxon>
        <taxon>Micrococcales</taxon>
        <taxon>Dermatophilaceae</taxon>
        <taxon>Mobilicoccus</taxon>
    </lineage>
</organism>
<keyword evidence="8" id="KW-1185">Reference proteome</keyword>
<evidence type="ECO:0000256" key="2">
    <source>
        <dbReference type="ARBA" id="ARBA00022517"/>
    </source>
</evidence>
<comment type="caution">
    <text evidence="7">The sequence shown here is derived from an EMBL/GenBank/DDBJ whole genome shotgun (WGS) entry which is preliminary data.</text>
</comment>
<dbReference type="Proteomes" id="UP001157126">
    <property type="component" value="Unassembled WGS sequence"/>
</dbReference>
<keyword evidence="4 5" id="KW-0378">Hydrolase</keyword>
<accession>A0ABQ6IS12</accession>
<dbReference type="InterPro" id="IPR005227">
    <property type="entry name" value="YqgF"/>
</dbReference>
<protein>
    <recommendedName>
        <fullName evidence="5">Putative pre-16S rRNA nuclease</fullName>
        <ecNumber evidence="5">3.1.-.-</ecNumber>
    </recommendedName>
</protein>